<evidence type="ECO:0000313" key="8">
    <source>
        <dbReference type="EMBL" id="KRY32207.1"/>
    </source>
</evidence>
<dbReference type="InterPro" id="IPR015943">
    <property type="entry name" value="WD40/YVTN_repeat-like_dom_sf"/>
</dbReference>
<dbReference type="InterPro" id="IPR013577">
    <property type="entry name" value="LLGL2"/>
</dbReference>
<dbReference type="GO" id="GO:0051294">
    <property type="term" value="P:establishment of spindle orientation"/>
    <property type="evidence" value="ECO:0007669"/>
    <property type="project" value="TreeGrafter"/>
</dbReference>
<name>A0A0V1B5D9_TRISP</name>
<comment type="caution">
    <text evidence="8">The sequence shown here is derived from an EMBL/GenBank/DDBJ whole genome shotgun (WGS) entry which is preliminary data.</text>
</comment>
<feature type="compositionally biased region" description="Acidic residues" evidence="6">
    <location>
        <begin position="1071"/>
        <end position="1080"/>
    </location>
</feature>
<gene>
    <name evidence="8" type="primary">Llgl1</name>
    <name evidence="8" type="ORF">T01_2227</name>
</gene>
<dbReference type="GO" id="GO:0006893">
    <property type="term" value="P:Golgi to plasma membrane transport"/>
    <property type="evidence" value="ECO:0007669"/>
    <property type="project" value="TreeGrafter"/>
</dbReference>
<dbReference type="SMART" id="SM00320">
    <property type="entry name" value="WD40"/>
    <property type="match status" value="5"/>
</dbReference>
<dbReference type="GO" id="GO:0008593">
    <property type="term" value="P:regulation of Notch signaling pathway"/>
    <property type="evidence" value="ECO:0007669"/>
    <property type="project" value="TreeGrafter"/>
</dbReference>
<dbReference type="GO" id="GO:0006887">
    <property type="term" value="P:exocytosis"/>
    <property type="evidence" value="ECO:0007669"/>
    <property type="project" value="UniProtKB-KW"/>
</dbReference>
<dbReference type="PANTHER" id="PTHR10241">
    <property type="entry name" value="LETHAL 2 GIANT LARVAE PROTEIN"/>
    <property type="match status" value="1"/>
</dbReference>
<dbReference type="STRING" id="6334.A0A0V1B5D9"/>
<sequence>MHYMFTQIFRYSHAVLDCASRKAEILHFQTCLDRLISLEEVPEIAEPAVLKSANVEVRFSGPVVLSVVCVQGSGTEATMDLLKYLKSKIPVSPSHEAKERSNDEYFRFRKTFRIGFPQKVTSLFCDEEANFVGIGTKFGMVKILGSGGIDFVNEIPNQLAITQLFYVKRSHRVVAVCADQSFHLFEVNFRDGCRYLDYIKVCSSTGKLKQISCCCLCIRKNDDECVLIGTESGNVYSLNVLSTFEITDCVIYQEMVLPKIPDDYKLNPGAVEALSVHPHYSDLVLIGYNRGLIALWDFGQTTIVRTFVASHQVQWLCWHDEDRSRFVSSHSDGSYSFWKVDVDQGRTSFPDSRSPFGPFPCKAITKILWRHSCRHGDDYLFFAGGMPRAACSDRNALSVQLNTHQVVFDFTSRVVDFCLFDEPVLDKEEGRGEPKLLLVLCEEELVGIDLTVDGWPCVRVPYFNAFHASPVTTCCHVSDLVRDCFDEICQYGLRQSLTTFALSDTPWPGYESSSSVLAKFPDNELANNPCLLITGHEDGTVKIWNVSWMDSPLLFVLNTACLYDSYQDPSDYSDDENVWPPFRKVGLYDPFSDDARFAVHRVCMDRNTGTVMVGGAAGQVTVWNLESEDKKHINIDCIDVNLVDGTEHFEWKGHASLKIRMDGMQFLAGYQPSVVIQCYPPASITACAASYAWSLITFGTAHGFAVFDCTSMRIIYKRCTLTPSEITPALTVSEGTISRYKSFKKSLRESFRRKRKPRSNRTSDCQSNKPKQRDNAEASTNSQRSYYHHHQLSRQAAVERAIEARSENKQQLNSLVRCATFASVNLVSGVSASPTLWIGTNGGMIFAYLLKLPPNFQEEVSCVLAKEIRLRHAAPVLALYFTDYSASSSHGRLKLQQNPSSTEMQKLIVCSEEQIKSFSLPSLKSLRQKYRLTALEGSRILKTQLVTLTSKSNHSQRQSFVIVLTNQGTVDAFDSGTLKMALSVKCMDSNSISAILSTVLTEDGEGFYMLSSSEWQRFCIKWENRFCWSVSPIGGGAFGQPSPDREGSLNSCPEDSDDSARIEQQQHETEAAVEEEEEMESLQTASPLDVTADSIHDCMPCE</sequence>
<feature type="compositionally biased region" description="Polar residues" evidence="6">
    <location>
        <begin position="760"/>
        <end position="769"/>
    </location>
</feature>
<organism evidence="8 9">
    <name type="scientific">Trichinella spiralis</name>
    <name type="common">Trichina worm</name>
    <dbReference type="NCBI Taxonomy" id="6334"/>
    <lineage>
        <taxon>Eukaryota</taxon>
        <taxon>Metazoa</taxon>
        <taxon>Ecdysozoa</taxon>
        <taxon>Nematoda</taxon>
        <taxon>Enoplea</taxon>
        <taxon>Dorylaimia</taxon>
        <taxon>Trichinellida</taxon>
        <taxon>Trichinellidae</taxon>
        <taxon>Trichinella</taxon>
    </lineage>
</organism>
<dbReference type="GO" id="GO:0032878">
    <property type="term" value="P:regulation of establishment or maintenance of cell polarity"/>
    <property type="evidence" value="ECO:0007669"/>
    <property type="project" value="TreeGrafter"/>
</dbReference>
<evidence type="ECO:0000256" key="4">
    <source>
        <dbReference type="ARBA" id="ARBA00022737"/>
    </source>
</evidence>
<dbReference type="GO" id="GO:0030864">
    <property type="term" value="C:cortical actin cytoskeleton"/>
    <property type="evidence" value="ECO:0007669"/>
    <property type="project" value="TreeGrafter"/>
</dbReference>
<accession>A0A0V1B5D9</accession>
<dbReference type="AlphaFoldDB" id="A0A0V1B5D9"/>
<dbReference type="SUPFAM" id="SSF50978">
    <property type="entry name" value="WD40 repeat-like"/>
    <property type="match status" value="2"/>
</dbReference>
<evidence type="ECO:0000259" key="7">
    <source>
        <dbReference type="Pfam" id="PF08366"/>
    </source>
</evidence>
<keyword evidence="3 5" id="KW-0853">WD repeat</keyword>
<evidence type="ECO:0000256" key="2">
    <source>
        <dbReference type="ARBA" id="ARBA00022483"/>
    </source>
</evidence>
<dbReference type="Pfam" id="PF08366">
    <property type="entry name" value="LLGL"/>
    <property type="match status" value="1"/>
</dbReference>
<feature type="repeat" description="WD" evidence="5">
    <location>
        <begin position="531"/>
        <end position="547"/>
    </location>
</feature>
<dbReference type="GO" id="GO:0045159">
    <property type="term" value="F:myosin II binding"/>
    <property type="evidence" value="ECO:0007669"/>
    <property type="project" value="TreeGrafter"/>
</dbReference>
<dbReference type="FunCoup" id="A0A0V1B5D9">
    <property type="interactions" value="897"/>
</dbReference>
<dbReference type="GO" id="GO:0005886">
    <property type="term" value="C:plasma membrane"/>
    <property type="evidence" value="ECO:0007669"/>
    <property type="project" value="TreeGrafter"/>
</dbReference>
<dbReference type="GO" id="GO:0005096">
    <property type="term" value="F:GTPase activator activity"/>
    <property type="evidence" value="ECO:0007669"/>
    <property type="project" value="TreeGrafter"/>
</dbReference>
<feature type="compositionally biased region" description="Basic residues" evidence="6">
    <location>
        <begin position="748"/>
        <end position="759"/>
    </location>
</feature>
<dbReference type="EMBL" id="JYDH01000102">
    <property type="protein sequence ID" value="KRY32207.1"/>
    <property type="molecule type" value="Genomic_DNA"/>
</dbReference>
<keyword evidence="9" id="KW-1185">Reference proteome</keyword>
<dbReference type="InterPro" id="IPR036322">
    <property type="entry name" value="WD40_repeat_dom_sf"/>
</dbReference>
<feature type="domain" description="Lethal giant larvae homologue 2" evidence="7">
    <location>
        <begin position="354"/>
        <end position="456"/>
    </location>
</feature>
<reference evidence="8 9" key="1">
    <citation type="submission" date="2015-01" db="EMBL/GenBank/DDBJ databases">
        <title>Evolution of Trichinella species and genotypes.</title>
        <authorList>
            <person name="Korhonen P.K."/>
            <person name="Edoardo P."/>
            <person name="Giuseppe L.R."/>
            <person name="Gasser R.B."/>
        </authorList>
    </citation>
    <scope>NUCLEOTIDE SEQUENCE [LARGE SCALE GENOMIC DNA]</scope>
    <source>
        <strain evidence="8">ISS3</strain>
    </source>
</reference>
<dbReference type="InParanoid" id="A0A0V1B5D9"/>
<evidence type="ECO:0000313" key="9">
    <source>
        <dbReference type="Proteomes" id="UP000054776"/>
    </source>
</evidence>
<protein>
    <submittedName>
        <fullName evidence="8">Lethal(2) giant larvae-like protein 1</fullName>
    </submittedName>
</protein>
<keyword evidence="4" id="KW-0677">Repeat</keyword>
<evidence type="ECO:0000256" key="5">
    <source>
        <dbReference type="PROSITE-ProRule" id="PRU00221"/>
    </source>
</evidence>
<dbReference type="Proteomes" id="UP000054776">
    <property type="component" value="Unassembled WGS sequence"/>
</dbReference>
<evidence type="ECO:0000256" key="3">
    <source>
        <dbReference type="ARBA" id="ARBA00022574"/>
    </source>
</evidence>
<dbReference type="GO" id="GO:0030866">
    <property type="term" value="P:cortical actin cytoskeleton organization"/>
    <property type="evidence" value="ECO:0007669"/>
    <property type="project" value="TreeGrafter"/>
</dbReference>
<dbReference type="OrthoDB" id="19944at2759"/>
<dbReference type="eggNOG" id="KOG1983">
    <property type="taxonomic scope" value="Eukaryota"/>
</dbReference>
<dbReference type="PANTHER" id="PTHR10241:SF29">
    <property type="entry name" value="LETHAL(2) GIANT LARVAE PROTEIN"/>
    <property type="match status" value="1"/>
</dbReference>
<feature type="compositionally biased region" description="Basic and acidic residues" evidence="6">
    <location>
        <begin position="1058"/>
        <end position="1070"/>
    </location>
</feature>
<evidence type="ECO:0000256" key="6">
    <source>
        <dbReference type="SAM" id="MobiDB-lite"/>
    </source>
</evidence>
<proteinExistence type="inferred from homology"/>
<evidence type="ECO:0000256" key="1">
    <source>
        <dbReference type="ARBA" id="ARBA00008070"/>
    </source>
</evidence>
<feature type="region of interest" description="Disordered" evidence="6">
    <location>
        <begin position="1037"/>
        <end position="1102"/>
    </location>
</feature>
<dbReference type="InterPro" id="IPR001680">
    <property type="entry name" value="WD40_rpt"/>
</dbReference>
<feature type="region of interest" description="Disordered" evidence="6">
    <location>
        <begin position="748"/>
        <end position="787"/>
    </location>
</feature>
<dbReference type="InterPro" id="IPR000664">
    <property type="entry name" value="Lethal2_giant"/>
</dbReference>
<comment type="similarity">
    <text evidence="1">Belongs to the WD repeat L(2)GL family.</text>
</comment>
<dbReference type="PRINTS" id="PR00962">
    <property type="entry name" value="LETHAL2GIANT"/>
</dbReference>
<dbReference type="Gene3D" id="2.130.10.10">
    <property type="entry name" value="YVTN repeat-like/Quinoprotein amine dehydrogenase"/>
    <property type="match status" value="2"/>
</dbReference>
<dbReference type="GO" id="GO:0019905">
    <property type="term" value="F:syntaxin binding"/>
    <property type="evidence" value="ECO:0007669"/>
    <property type="project" value="TreeGrafter"/>
</dbReference>
<dbReference type="PROSITE" id="PS50082">
    <property type="entry name" value="WD_REPEATS_2"/>
    <property type="match status" value="1"/>
</dbReference>
<keyword evidence="2" id="KW-0268">Exocytosis</keyword>